<dbReference type="Pfam" id="PF00535">
    <property type="entry name" value="Glycos_transf_2"/>
    <property type="match status" value="1"/>
</dbReference>
<sequence>MSSPLPQSLSFESGKGPSVLVVILNWNSPEETKTAVASVFAMDYQNLRVAIIENGSIDNSAEILKELVSDRVQLILSPENLGYTGGCNLGFDLAVQSNADYVWLLNSDAVTEANALSSLIRIAEHDHTIGLISPIIATLHDPSKLVHVVGRFDPKTPRCDSTKDIEVGRRWITSDPGQIMLLGTALLVRVAMVRKIGGFDAALFAYWEDTDLSLRANKAGFRNVVDFNSVVYHTERSAKETPDEIKPHFWYYMARNEIYFWKKHVSLFGRIKPLWWQYTTQLKFLKLVKGNEVSRQAILAGLWDGWFRNTGAYRSNLRMPYLASKIVEAHSEIR</sequence>
<accession>A0AAU7CW41</accession>
<keyword evidence="3 6" id="KW-0808">Transferase</keyword>
<evidence type="ECO:0000256" key="1">
    <source>
        <dbReference type="ARBA" id="ARBA00006739"/>
    </source>
</evidence>
<organism evidence="6">
    <name type="scientific">Edaphobacter paludis</name>
    <dbReference type="NCBI Taxonomy" id="3035702"/>
    <lineage>
        <taxon>Bacteria</taxon>
        <taxon>Pseudomonadati</taxon>
        <taxon>Acidobacteriota</taxon>
        <taxon>Terriglobia</taxon>
        <taxon>Terriglobales</taxon>
        <taxon>Acidobacteriaceae</taxon>
        <taxon>Edaphobacter</taxon>
    </lineage>
</organism>
<evidence type="ECO:0000313" key="5">
    <source>
        <dbReference type="EMBL" id="XBH09724.1"/>
    </source>
</evidence>
<dbReference type="InterPro" id="IPR029044">
    <property type="entry name" value="Nucleotide-diphossugar_trans"/>
</dbReference>
<dbReference type="PANTHER" id="PTHR43179:SF12">
    <property type="entry name" value="GALACTOFURANOSYLTRANSFERASE GLFT2"/>
    <property type="match status" value="1"/>
</dbReference>
<proteinExistence type="inferred from homology"/>
<evidence type="ECO:0000313" key="6">
    <source>
        <dbReference type="EMBL" id="XBH13110.1"/>
    </source>
</evidence>
<feature type="domain" description="Glycosyltransferase 2-like" evidence="4">
    <location>
        <begin position="21"/>
        <end position="136"/>
    </location>
</feature>
<name>A0AAU7D6Y3_9BACT</name>
<evidence type="ECO:0000256" key="2">
    <source>
        <dbReference type="ARBA" id="ARBA00022676"/>
    </source>
</evidence>
<dbReference type="AlphaFoldDB" id="A0AAU7D6Y3"/>
<dbReference type="EMBL" id="CP121194">
    <property type="protein sequence ID" value="XBH09724.1"/>
    <property type="molecule type" value="Genomic_DNA"/>
</dbReference>
<evidence type="ECO:0000256" key="3">
    <source>
        <dbReference type="ARBA" id="ARBA00022679"/>
    </source>
</evidence>
<dbReference type="EC" id="2.4.-.-" evidence="6"/>
<accession>A0AAU7D6Y3</accession>
<dbReference type="RefSeq" id="WP_348267231.1">
    <property type="nucleotide sequence ID" value="NZ_CP121194.1"/>
</dbReference>
<comment type="similarity">
    <text evidence="1">Belongs to the glycosyltransferase 2 family.</text>
</comment>
<gene>
    <name evidence="5" type="ORF">P4G45_14705</name>
    <name evidence="6" type="ORF">P8936_15660</name>
</gene>
<evidence type="ECO:0000259" key="4">
    <source>
        <dbReference type="Pfam" id="PF00535"/>
    </source>
</evidence>
<reference evidence="6" key="1">
    <citation type="submission" date="2023-03" db="EMBL/GenBank/DDBJ databases">
        <title>Edaphobacter sp.</title>
        <authorList>
            <person name="Huber K.J."/>
            <person name="Papendorf J."/>
            <person name="Pilke C."/>
            <person name="Bunk B."/>
            <person name="Sproeer C."/>
            <person name="Pester M."/>
        </authorList>
    </citation>
    <scope>NUCLEOTIDE SEQUENCE</scope>
    <source>
        <strain evidence="5">DSM 109919</strain>
        <strain evidence="6">DSM 109920</strain>
    </source>
</reference>
<dbReference type="PANTHER" id="PTHR43179">
    <property type="entry name" value="RHAMNOSYLTRANSFERASE WBBL"/>
    <property type="match status" value="1"/>
</dbReference>
<dbReference type="GO" id="GO:0016757">
    <property type="term" value="F:glycosyltransferase activity"/>
    <property type="evidence" value="ECO:0007669"/>
    <property type="project" value="UniProtKB-KW"/>
</dbReference>
<dbReference type="CDD" id="cd04186">
    <property type="entry name" value="GT_2_like_c"/>
    <property type="match status" value="1"/>
</dbReference>
<keyword evidence="2 6" id="KW-0328">Glycosyltransferase</keyword>
<dbReference type="KEGG" id="epl:P4G45_14705"/>
<dbReference type="Gene3D" id="3.90.550.10">
    <property type="entry name" value="Spore Coat Polysaccharide Biosynthesis Protein SpsA, Chain A"/>
    <property type="match status" value="1"/>
</dbReference>
<protein>
    <submittedName>
        <fullName evidence="6">Glycosyltransferase family 2 protein</fullName>
        <ecNumber evidence="6">2.4.-.-</ecNumber>
    </submittedName>
</protein>
<dbReference type="InterPro" id="IPR001173">
    <property type="entry name" value="Glyco_trans_2-like"/>
</dbReference>
<dbReference type="SUPFAM" id="SSF53448">
    <property type="entry name" value="Nucleotide-diphospho-sugar transferases"/>
    <property type="match status" value="1"/>
</dbReference>
<dbReference type="EMBL" id="CP121195">
    <property type="protein sequence ID" value="XBH13110.1"/>
    <property type="molecule type" value="Genomic_DNA"/>
</dbReference>